<dbReference type="GO" id="GO:0000287">
    <property type="term" value="F:magnesium ion binding"/>
    <property type="evidence" value="ECO:0007669"/>
    <property type="project" value="UniProtKB-UniRule"/>
</dbReference>
<dbReference type="InterPro" id="IPR040442">
    <property type="entry name" value="Pyrv_kinase-like_dom_sf"/>
</dbReference>
<dbReference type="EC" id="2.7.1.40" evidence="6 18"/>
<dbReference type="Pfam" id="PF00224">
    <property type="entry name" value="PK"/>
    <property type="match status" value="1"/>
</dbReference>
<dbReference type="Gene3D" id="3.20.20.60">
    <property type="entry name" value="Phosphoenolpyruvate-binding domains"/>
    <property type="match status" value="1"/>
</dbReference>
<keyword evidence="15 19" id="KW-0324">Glycolysis</keyword>
<accession>A0A1H9GJ61</accession>
<dbReference type="SUPFAM" id="SSF51621">
    <property type="entry name" value="Phosphoenolpyruvate/pyruvate domain"/>
    <property type="match status" value="1"/>
</dbReference>
<dbReference type="InterPro" id="IPR015795">
    <property type="entry name" value="Pyrv_Knase_C"/>
</dbReference>
<evidence type="ECO:0000256" key="13">
    <source>
        <dbReference type="ARBA" id="ARBA00022842"/>
    </source>
</evidence>
<dbReference type="InterPro" id="IPR011037">
    <property type="entry name" value="Pyrv_Knase-like_insert_dom_sf"/>
</dbReference>
<evidence type="ECO:0000256" key="2">
    <source>
        <dbReference type="ARBA" id="ARBA00001958"/>
    </source>
</evidence>
<dbReference type="Gene3D" id="2.40.33.10">
    <property type="entry name" value="PK beta-barrel domain-like"/>
    <property type="match status" value="1"/>
</dbReference>
<evidence type="ECO:0000256" key="15">
    <source>
        <dbReference type="ARBA" id="ARBA00023152"/>
    </source>
</evidence>
<evidence type="ECO:0000256" key="17">
    <source>
        <dbReference type="ARBA" id="ARBA00048152"/>
    </source>
</evidence>
<dbReference type="Gene3D" id="3.40.1380.20">
    <property type="entry name" value="Pyruvate kinase, C-terminal domain"/>
    <property type="match status" value="1"/>
</dbReference>
<keyword evidence="11 19" id="KW-0418">Kinase</keyword>
<evidence type="ECO:0000313" key="22">
    <source>
        <dbReference type="EMBL" id="SEQ50059.1"/>
    </source>
</evidence>
<evidence type="ECO:0000256" key="5">
    <source>
        <dbReference type="ARBA" id="ARBA00011881"/>
    </source>
</evidence>
<evidence type="ECO:0000256" key="6">
    <source>
        <dbReference type="ARBA" id="ARBA00012142"/>
    </source>
</evidence>
<comment type="cofactor">
    <cofactor evidence="1">
        <name>Mg(2+)</name>
        <dbReference type="ChEBI" id="CHEBI:18420"/>
    </cofactor>
</comment>
<evidence type="ECO:0000256" key="1">
    <source>
        <dbReference type="ARBA" id="ARBA00001946"/>
    </source>
</evidence>
<dbReference type="SUPFAM" id="SSF52935">
    <property type="entry name" value="PK C-terminal domain-like"/>
    <property type="match status" value="1"/>
</dbReference>
<evidence type="ECO:0000256" key="7">
    <source>
        <dbReference type="ARBA" id="ARBA00018587"/>
    </source>
</evidence>
<dbReference type="PRINTS" id="PR01050">
    <property type="entry name" value="PYRUVTKNASE"/>
</dbReference>
<keyword evidence="9" id="KW-0479">Metal-binding</keyword>
<evidence type="ECO:0000256" key="11">
    <source>
        <dbReference type="ARBA" id="ARBA00022777"/>
    </source>
</evidence>
<dbReference type="InterPro" id="IPR001697">
    <property type="entry name" value="Pyr_Knase"/>
</dbReference>
<comment type="pathway">
    <text evidence="3 19">Carbohydrate degradation; glycolysis; pyruvate from D-glyceraldehyde 3-phosphate: step 5/5.</text>
</comment>
<evidence type="ECO:0000256" key="18">
    <source>
        <dbReference type="NCBIfam" id="TIGR01064"/>
    </source>
</evidence>
<dbReference type="NCBIfam" id="NF004886">
    <property type="entry name" value="PRK06247.1"/>
    <property type="match status" value="1"/>
</dbReference>
<keyword evidence="8 19" id="KW-0808">Transferase</keyword>
<dbReference type="InterPro" id="IPR018209">
    <property type="entry name" value="Pyrv_Knase_AS"/>
</dbReference>
<dbReference type="NCBIfam" id="TIGR01064">
    <property type="entry name" value="pyruv_kin"/>
    <property type="match status" value="1"/>
</dbReference>
<keyword evidence="13 19" id="KW-0460">Magnesium</keyword>
<dbReference type="FunFam" id="3.40.1380.20:FF:000009">
    <property type="entry name" value="Pyruvate kinase"/>
    <property type="match status" value="1"/>
</dbReference>
<dbReference type="STRING" id="402600.SAMN05216188_103240"/>
<comment type="similarity">
    <text evidence="4 19">Belongs to the pyruvate kinase family.</text>
</comment>
<dbReference type="InterPro" id="IPR015806">
    <property type="entry name" value="Pyrv_Knase_insert_dom_sf"/>
</dbReference>
<dbReference type="InterPro" id="IPR015793">
    <property type="entry name" value="Pyrv_Knase_brl"/>
</dbReference>
<dbReference type="PROSITE" id="PS00110">
    <property type="entry name" value="PYRUVATE_KINASE"/>
    <property type="match status" value="1"/>
</dbReference>
<dbReference type="InterPro" id="IPR015813">
    <property type="entry name" value="Pyrv/PenolPyrv_kinase-like_dom"/>
</dbReference>
<keyword evidence="14" id="KW-0630">Potassium</keyword>
<dbReference type="FunFam" id="2.40.33.10:FF:000001">
    <property type="entry name" value="Pyruvate kinase"/>
    <property type="match status" value="1"/>
</dbReference>
<dbReference type="EMBL" id="FOFR01000003">
    <property type="protein sequence ID" value="SEQ50059.1"/>
    <property type="molecule type" value="Genomic_DNA"/>
</dbReference>
<comment type="catalytic activity">
    <reaction evidence="17 19">
        <text>pyruvate + ATP = phosphoenolpyruvate + ADP + H(+)</text>
        <dbReference type="Rhea" id="RHEA:18157"/>
        <dbReference type="ChEBI" id="CHEBI:15361"/>
        <dbReference type="ChEBI" id="CHEBI:15378"/>
        <dbReference type="ChEBI" id="CHEBI:30616"/>
        <dbReference type="ChEBI" id="CHEBI:58702"/>
        <dbReference type="ChEBI" id="CHEBI:456216"/>
        <dbReference type="EC" id="2.7.1.40"/>
    </reaction>
</comment>
<keyword evidence="16 22" id="KW-0670">Pyruvate</keyword>
<dbReference type="InterPro" id="IPR036918">
    <property type="entry name" value="Pyrv_Knase_C_sf"/>
</dbReference>
<dbReference type="PANTHER" id="PTHR11817">
    <property type="entry name" value="PYRUVATE KINASE"/>
    <property type="match status" value="1"/>
</dbReference>
<feature type="domain" description="Pyruvate kinase barrel" evidence="20">
    <location>
        <begin position="1"/>
        <end position="291"/>
    </location>
</feature>
<evidence type="ECO:0000256" key="4">
    <source>
        <dbReference type="ARBA" id="ARBA00008663"/>
    </source>
</evidence>
<evidence type="ECO:0000313" key="23">
    <source>
        <dbReference type="Proteomes" id="UP000199352"/>
    </source>
</evidence>
<evidence type="ECO:0000256" key="3">
    <source>
        <dbReference type="ARBA" id="ARBA00004997"/>
    </source>
</evidence>
<dbReference type="AlphaFoldDB" id="A0A1H9GJ61"/>
<dbReference type="Proteomes" id="UP000199352">
    <property type="component" value="Unassembled WGS sequence"/>
</dbReference>
<reference evidence="23" key="1">
    <citation type="submission" date="2016-10" db="EMBL/GenBank/DDBJ databases">
        <authorList>
            <person name="Varghese N."/>
            <person name="Submissions S."/>
        </authorList>
    </citation>
    <scope>NUCLEOTIDE SEQUENCE [LARGE SCALE GENOMIC DNA]</scope>
    <source>
        <strain evidence="23">CGMCC 4.3525</strain>
    </source>
</reference>
<gene>
    <name evidence="22" type="ORF">SAMN05216188_103240</name>
</gene>
<dbReference type="GO" id="GO:0004743">
    <property type="term" value="F:pyruvate kinase activity"/>
    <property type="evidence" value="ECO:0007669"/>
    <property type="project" value="UniProtKB-UniRule"/>
</dbReference>
<dbReference type="NCBIfam" id="NF004491">
    <property type="entry name" value="PRK05826.1"/>
    <property type="match status" value="1"/>
</dbReference>
<dbReference type="GO" id="GO:0030955">
    <property type="term" value="F:potassium ion binding"/>
    <property type="evidence" value="ECO:0007669"/>
    <property type="project" value="UniProtKB-UniRule"/>
</dbReference>
<sequence>MNFSHGSHADHKQVYDMVRAAADESGRAVGILADLQGPKIRLGRFAAGPVDWNTGDIVRITVEDVEGTHDRVSTTYKELAKDAKVGDRLLVDDGKVGLVVVDVEGSDVVCEVTEGGPVSNNKGLSLPGMDVSVPALSEKDIEDLEFALSLGVDFIALSFVRSPADIDLVHQVMDRSGGKRLPVIAKIEKPEAVDNLEAIVLAFDGVMVARGDLGVELPLEHVPLVQKRAIQIARENAKPVIVATQMLDSMITNSRPTRAETSDVANAVLDGADALMLSGETSVGRYAIESVKTMGRIIEAVETESTVVPPLTHVPRTKRGVISYAARDIGERLNAKALVAFTQSGDTVRRLARLHTHLPLLAFTPEPAVRSQLSLTWGTETFLVPKVESTDEMVRQVDTAMLEIGRYQAGDLMVVVAGSPPGTIGSTNLIRVHRLGEDDHA</sequence>
<organism evidence="22 23">
    <name type="scientific">Lentzea xinjiangensis</name>
    <dbReference type="NCBI Taxonomy" id="402600"/>
    <lineage>
        <taxon>Bacteria</taxon>
        <taxon>Bacillati</taxon>
        <taxon>Actinomycetota</taxon>
        <taxon>Actinomycetes</taxon>
        <taxon>Pseudonocardiales</taxon>
        <taxon>Pseudonocardiaceae</taxon>
        <taxon>Lentzea</taxon>
    </lineage>
</organism>
<dbReference type="SUPFAM" id="SSF50800">
    <property type="entry name" value="PK beta-barrel domain-like"/>
    <property type="match status" value="1"/>
</dbReference>
<evidence type="ECO:0000259" key="21">
    <source>
        <dbReference type="Pfam" id="PF02887"/>
    </source>
</evidence>
<protein>
    <recommendedName>
        <fullName evidence="7 18">Pyruvate kinase</fullName>
        <ecNumber evidence="6 18">2.7.1.40</ecNumber>
    </recommendedName>
</protein>
<keyword evidence="23" id="KW-1185">Reference proteome</keyword>
<comment type="subunit">
    <text evidence="5">Homotetramer.</text>
</comment>
<dbReference type="GO" id="GO:0016301">
    <property type="term" value="F:kinase activity"/>
    <property type="evidence" value="ECO:0007669"/>
    <property type="project" value="UniProtKB-KW"/>
</dbReference>
<evidence type="ECO:0000256" key="14">
    <source>
        <dbReference type="ARBA" id="ARBA00022958"/>
    </source>
</evidence>
<evidence type="ECO:0000256" key="10">
    <source>
        <dbReference type="ARBA" id="ARBA00022741"/>
    </source>
</evidence>
<evidence type="ECO:0000256" key="12">
    <source>
        <dbReference type="ARBA" id="ARBA00022840"/>
    </source>
</evidence>
<comment type="cofactor">
    <cofactor evidence="2">
        <name>K(+)</name>
        <dbReference type="ChEBI" id="CHEBI:29103"/>
    </cofactor>
</comment>
<keyword evidence="10" id="KW-0547">Nucleotide-binding</keyword>
<dbReference type="NCBIfam" id="NF004978">
    <property type="entry name" value="PRK06354.1"/>
    <property type="match status" value="1"/>
</dbReference>
<feature type="domain" description="Pyruvate kinase C-terminal" evidence="21">
    <location>
        <begin position="322"/>
        <end position="433"/>
    </location>
</feature>
<dbReference type="Pfam" id="PF02887">
    <property type="entry name" value="PK_C"/>
    <property type="match status" value="1"/>
</dbReference>
<dbReference type="GO" id="GO:0005524">
    <property type="term" value="F:ATP binding"/>
    <property type="evidence" value="ECO:0007669"/>
    <property type="project" value="UniProtKB-KW"/>
</dbReference>
<evidence type="ECO:0000256" key="19">
    <source>
        <dbReference type="RuleBase" id="RU000504"/>
    </source>
</evidence>
<evidence type="ECO:0000256" key="9">
    <source>
        <dbReference type="ARBA" id="ARBA00022723"/>
    </source>
</evidence>
<name>A0A1H9GJ61_9PSEU</name>
<dbReference type="UniPathway" id="UPA00109">
    <property type="reaction ID" value="UER00188"/>
</dbReference>
<proteinExistence type="inferred from homology"/>
<evidence type="ECO:0000256" key="16">
    <source>
        <dbReference type="ARBA" id="ARBA00023317"/>
    </source>
</evidence>
<evidence type="ECO:0000259" key="20">
    <source>
        <dbReference type="Pfam" id="PF00224"/>
    </source>
</evidence>
<evidence type="ECO:0000256" key="8">
    <source>
        <dbReference type="ARBA" id="ARBA00022679"/>
    </source>
</evidence>
<keyword evidence="12" id="KW-0067">ATP-binding</keyword>